<feature type="domain" description="RNA-binding S4" evidence="6">
    <location>
        <begin position="1"/>
        <end position="65"/>
    </location>
</feature>
<dbReference type="GO" id="GO:0019843">
    <property type="term" value="F:rRNA binding"/>
    <property type="evidence" value="ECO:0007669"/>
    <property type="project" value="UniProtKB-UniRule"/>
</dbReference>
<evidence type="ECO:0000259" key="6">
    <source>
        <dbReference type="SMART" id="SM00363"/>
    </source>
</evidence>
<dbReference type="Pfam" id="PF01479">
    <property type="entry name" value="S4"/>
    <property type="match status" value="1"/>
</dbReference>
<dbReference type="STRING" id="52689.AKG39_01825"/>
<dbReference type="GO" id="GO:0072344">
    <property type="term" value="P:rescue of stalled ribosome"/>
    <property type="evidence" value="ECO:0007669"/>
    <property type="project" value="UniProtKB-UniRule"/>
</dbReference>
<keyword evidence="1 5" id="KW-0820">tRNA-binding</keyword>
<dbReference type="SUPFAM" id="SSF55174">
    <property type="entry name" value="Alpha-L RNA-binding motif"/>
    <property type="match status" value="1"/>
</dbReference>
<dbReference type="GO" id="GO:0043023">
    <property type="term" value="F:ribosomal large subunit binding"/>
    <property type="evidence" value="ECO:0007669"/>
    <property type="project" value="UniProtKB-UniRule"/>
</dbReference>
<dbReference type="PROSITE" id="PS50889">
    <property type="entry name" value="S4"/>
    <property type="match status" value="1"/>
</dbReference>
<reference evidence="8" key="1">
    <citation type="submission" date="2015-07" db="EMBL/GenBank/DDBJ databases">
        <title>Draft genome sequence of Acetobacterium bakii DSM 8293, a potential psychrophilic chemical producer through syngas fermentation.</title>
        <authorList>
            <person name="Song Y."/>
            <person name="Hwang S."/>
            <person name="Cho B.-K."/>
        </authorList>
    </citation>
    <scope>NUCLEOTIDE SEQUENCE [LARGE SCALE GENOMIC DNA]</scope>
    <source>
        <strain evidence="8">DSM 8239</strain>
    </source>
</reference>
<evidence type="ECO:0000256" key="5">
    <source>
        <dbReference type="HAMAP-Rule" id="MF_00871"/>
    </source>
</evidence>
<name>A0A0L6U5Y6_9FIRM</name>
<comment type="caution">
    <text evidence="7">The sequence shown here is derived from an EMBL/GenBank/DDBJ whole genome shotgun (WGS) entry which is preliminary data.</text>
</comment>
<sequence>MRIDKFLKNARIIKRRTVGKEACDGGRVSINGKVVKAGDRVSPGDIITIRYGDGEQKVEVLELLEHAPKDRAGDMYREL</sequence>
<evidence type="ECO:0000256" key="1">
    <source>
        <dbReference type="ARBA" id="ARBA00022555"/>
    </source>
</evidence>
<gene>
    <name evidence="5" type="primary">rqcP</name>
    <name evidence="7" type="ORF">AKG39_01825</name>
</gene>
<keyword evidence="4 5" id="KW-0648">Protein biosynthesis</keyword>
<dbReference type="Gene3D" id="3.10.290.10">
    <property type="entry name" value="RNA-binding S4 domain"/>
    <property type="match status" value="1"/>
</dbReference>
<dbReference type="RefSeq" id="WP_050738659.1">
    <property type="nucleotide sequence ID" value="NZ_LGYO01000006.1"/>
</dbReference>
<evidence type="ECO:0000256" key="2">
    <source>
        <dbReference type="ARBA" id="ARBA00022730"/>
    </source>
</evidence>
<comment type="subunit">
    <text evidence="5">Associates with stalled 50S ribosomal subunits. Binds to RqcH, 23S rRNA and the P-site tRNA. Does not require RqcH for association with 50S subunits.</text>
</comment>
<protein>
    <recommendedName>
        <fullName evidence="5">RQC P-site tRNA stabilizing factor</fullName>
        <shortName evidence="5">RqcP</shortName>
    </recommendedName>
    <alternativeName>
        <fullName evidence="5">Ribosome-associated protein quality control protein P</fullName>
    </alternativeName>
</protein>
<dbReference type="CDD" id="cd00165">
    <property type="entry name" value="S4"/>
    <property type="match status" value="1"/>
</dbReference>
<evidence type="ECO:0000256" key="3">
    <source>
        <dbReference type="ARBA" id="ARBA00022884"/>
    </source>
</evidence>
<dbReference type="InterPro" id="IPR002942">
    <property type="entry name" value="S4_RNA-bd"/>
</dbReference>
<dbReference type="EMBL" id="LGYO01000006">
    <property type="protein sequence ID" value="KNZ43215.1"/>
    <property type="molecule type" value="Genomic_DNA"/>
</dbReference>
<dbReference type="InterPro" id="IPR025490">
    <property type="entry name" value="RqcP"/>
</dbReference>
<dbReference type="AlphaFoldDB" id="A0A0L6U5Y6"/>
<dbReference type="SMART" id="SM00363">
    <property type="entry name" value="S4"/>
    <property type="match status" value="1"/>
</dbReference>
<evidence type="ECO:0000256" key="4">
    <source>
        <dbReference type="ARBA" id="ARBA00022917"/>
    </source>
</evidence>
<dbReference type="PATRIC" id="fig|52689.4.peg.3068"/>
<dbReference type="PIRSF" id="PIRSF038881">
    <property type="entry name" value="RNAbp_HP1423"/>
    <property type="match status" value="1"/>
</dbReference>
<dbReference type="OrthoDB" id="9805210at2"/>
<dbReference type="HAMAP" id="MF_00871">
    <property type="entry name" value="RqcP"/>
    <property type="match status" value="1"/>
</dbReference>
<dbReference type="GO" id="GO:0000049">
    <property type="term" value="F:tRNA binding"/>
    <property type="evidence" value="ECO:0007669"/>
    <property type="project" value="UniProtKB-UniRule"/>
</dbReference>
<comment type="function">
    <text evidence="5">Key component of the ribosome quality control system (RQC), a ribosome-associated complex that mediates the extraction of incompletely synthesized nascent chains from stalled ribosomes and their subsequent degradation. RqcH recruits Ala-charged tRNA, and with RqcP directs the elongation of stalled nascent chains on 50S ribosomal subunits, leading to non-templated C-terminal alanine extensions (Ala tail). The Ala tail promotes nascent chain degradation. RqcP is associated with the translocation-like movement of the peptidyl-tRNA from the A-site into the P-site.</text>
</comment>
<accession>A0A0L6U5Y6</accession>
<keyword evidence="8" id="KW-1185">Reference proteome</keyword>
<keyword evidence="3 5" id="KW-0694">RNA-binding</keyword>
<keyword evidence="2 5" id="KW-0699">rRNA-binding</keyword>
<dbReference type="InterPro" id="IPR036986">
    <property type="entry name" value="S4_RNA-bd_sf"/>
</dbReference>
<proteinExistence type="inferred from homology"/>
<comment type="similarity">
    <text evidence="5">Belongs to the RqcP family.</text>
</comment>
<evidence type="ECO:0000313" key="8">
    <source>
        <dbReference type="Proteomes" id="UP000036873"/>
    </source>
</evidence>
<evidence type="ECO:0000313" key="7">
    <source>
        <dbReference type="EMBL" id="KNZ43215.1"/>
    </source>
</evidence>
<dbReference type="Proteomes" id="UP000036873">
    <property type="component" value="Unassembled WGS sequence"/>
</dbReference>
<organism evidence="7 8">
    <name type="scientific">Acetobacterium bakii</name>
    <dbReference type="NCBI Taxonomy" id="52689"/>
    <lineage>
        <taxon>Bacteria</taxon>
        <taxon>Bacillati</taxon>
        <taxon>Bacillota</taxon>
        <taxon>Clostridia</taxon>
        <taxon>Eubacteriales</taxon>
        <taxon>Eubacteriaceae</taxon>
        <taxon>Acetobacterium</taxon>
    </lineage>
</organism>